<sequence>MPWTNASPTSCTASVIAGSNPSNTQTKSPLFVSGGTIAINPLLVKQNARPVQHIVRLLFHSNTRFTASLTSPRRLDLLDRQHIVSLVHQVPAAALYRAEACIFAKCWRRVSIDDRLVQSGTHEARRTGGRDVCQKSPNVDRMSMLDLYHTIKMCSELYPSVSQAATVSACNWQSPKTAEVTTTGLHDLRRVKPGSSRDAPKSAAPQIAVIPDDNILFGVVDAEVKDDGEEEEEEAYKPMASGMDTMHSAPRVPPFLSLLKVGTEDAALKRHPTQTPRLSARSPNSEVGLLTTSVCKRYASFLASSTDDLLRPFFQCRYSSDITE</sequence>
<protein>
    <submittedName>
        <fullName evidence="1">Uncharacterized protein</fullName>
    </submittedName>
</protein>
<gene>
    <name evidence="1" type="ORF">B0H66DRAFT_533325</name>
</gene>
<organism evidence="1 2">
    <name type="scientific">Apodospora peruviana</name>
    <dbReference type="NCBI Taxonomy" id="516989"/>
    <lineage>
        <taxon>Eukaryota</taxon>
        <taxon>Fungi</taxon>
        <taxon>Dikarya</taxon>
        <taxon>Ascomycota</taxon>
        <taxon>Pezizomycotina</taxon>
        <taxon>Sordariomycetes</taxon>
        <taxon>Sordariomycetidae</taxon>
        <taxon>Sordariales</taxon>
        <taxon>Lasiosphaeriaceae</taxon>
        <taxon>Apodospora</taxon>
    </lineage>
</organism>
<comment type="caution">
    <text evidence="1">The sequence shown here is derived from an EMBL/GenBank/DDBJ whole genome shotgun (WGS) entry which is preliminary data.</text>
</comment>
<reference evidence="1" key="2">
    <citation type="submission" date="2023-06" db="EMBL/GenBank/DDBJ databases">
        <authorList>
            <consortium name="Lawrence Berkeley National Laboratory"/>
            <person name="Haridas S."/>
            <person name="Hensen N."/>
            <person name="Bonometti L."/>
            <person name="Westerberg I."/>
            <person name="Brannstrom I.O."/>
            <person name="Guillou S."/>
            <person name="Cros-Aarteil S."/>
            <person name="Calhoun S."/>
            <person name="Kuo A."/>
            <person name="Mondo S."/>
            <person name="Pangilinan J."/>
            <person name="Riley R."/>
            <person name="Labutti K."/>
            <person name="Andreopoulos B."/>
            <person name="Lipzen A."/>
            <person name="Chen C."/>
            <person name="Yanf M."/>
            <person name="Daum C."/>
            <person name="Ng V."/>
            <person name="Clum A."/>
            <person name="Steindorff A."/>
            <person name="Ohm R."/>
            <person name="Martin F."/>
            <person name="Silar P."/>
            <person name="Natvig D."/>
            <person name="Lalanne C."/>
            <person name="Gautier V."/>
            <person name="Ament-Velasquez S.L."/>
            <person name="Kruys A."/>
            <person name="Hutchinson M.I."/>
            <person name="Powell A.J."/>
            <person name="Barry K."/>
            <person name="Miller A.N."/>
            <person name="Grigoriev I.V."/>
            <person name="Debuchy R."/>
            <person name="Gladieux P."/>
            <person name="Thoren M.H."/>
            <person name="Johannesson H."/>
        </authorList>
    </citation>
    <scope>NUCLEOTIDE SEQUENCE</scope>
    <source>
        <strain evidence="1">CBS 118394</strain>
    </source>
</reference>
<name>A0AAE0M5N8_9PEZI</name>
<keyword evidence="2" id="KW-1185">Reference proteome</keyword>
<reference evidence="1" key="1">
    <citation type="journal article" date="2023" name="Mol. Phylogenet. Evol.">
        <title>Genome-scale phylogeny and comparative genomics of the fungal order Sordariales.</title>
        <authorList>
            <person name="Hensen N."/>
            <person name="Bonometti L."/>
            <person name="Westerberg I."/>
            <person name="Brannstrom I.O."/>
            <person name="Guillou S."/>
            <person name="Cros-Aarteil S."/>
            <person name="Calhoun S."/>
            <person name="Haridas S."/>
            <person name="Kuo A."/>
            <person name="Mondo S."/>
            <person name="Pangilinan J."/>
            <person name="Riley R."/>
            <person name="LaButti K."/>
            <person name="Andreopoulos B."/>
            <person name="Lipzen A."/>
            <person name="Chen C."/>
            <person name="Yan M."/>
            <person name="Daum C."/>
            <person name="Ng V."/>
            <person name="Clum A."/>
            <person name="Steindorff A."/>
            <person name="Ohm R.A."/>
            <person name="Martin F."/>
            <person name="Silar P."/>
            <person name="Natvig D.O."/>
            <person name="Lalanne C."/>
            <person name="Gautier V."/>
            <person name="Ament-Velasquez S.L."/>
            <person name="Kruys A."/>
            <person name="Hutchinson M.I."/>
            <person name="Powell A.J."/>
            <person name="Barry K."/>
            <person name="Miller A.N."/>
            <person name="Grigoriev I.V."/>
            <person name="Debuchy R."/>
            <person name="Gladieux P."/>
            <person name="Hiltunen Thoren M."/>
            <person name="Johannesson H."/>
        </authorList>
    </citation>
    <scope>NUCLEOTIDE SEQUENCE</scope>
    <source>
        <strain evidence="1">CBS 118394</strain>
    </source>
</reference>
<evidence type="ECO:0000313" key="2">
    <source>
        <dbReference type="Proteomes" id="UP001283341"/>
    </source>
</evidence>
<proteinExistence type="predicted"/>
<dbReference type="Proteomes" id="UP001283341">
    <property type="component" value="Unassembled WGS sequence"/>
</dbReference>
<dbReference type="AlphaFoldDB" id="A0AAE0M5N8"/>
<evidence type="ECO:0000313" key="1">
    <source>
        <dbReference type="EMBL" id="KAK3318814.1"/>
    </source>
</evidence>
<dbReference type="EMBL" id="JAUEDM010000004">
    <property type="protein sequence ID" value="KAK3318814.1"/>
    <property type="molecule type" value="Genomic_DNA"/>
</dbReference>
<accession>A0AAE0M5N8</accession>